<protein>
    <submittedName>
        <fullName evidence="1">Uncharacterized protein</fullName>
    </submittedName>
</protein>
<proteinExistence type="predicted"/>
<name>A0A0F9BIE0_9ZZZZ</name>
<dbReference type="AlphaFoldDB" id="A0A0F9BIE0"/>
<organism evidence="1">
    <name type="scientific">marine sediment metagenome</name>
    <dbReference type="NCBI Taxonomy" id="412755"/>
    <lineage>
        <taxon>unclassified sequences</taxon>
        <taxon>metagenomes</taxon>
        <taxon>ecological metagenomes</taxon>
    </lineage>
</organism>
<comment type="caution">
    <text evidence="1">The sequence shown here is derived from an EMBL/GenBank/DDBJ whole genome shotgun (WGS) entry which is preliminary data.</text>
</comment>
<accession>A0A0F9BIE0</accession>
<gene>
    <name evidence="1" type="ORF">LCGC14_2524030</name>
</gene>
<sequence length="86" mass="9273">MKKLITLTRPIYISHPVVKEIDALILEDIPAPGGNAFYGTTQRVHSSASGMWVDLQAEIGALSIGYHNIAGLEHLDGISSAKESEK</sequence>
<dbReference type="EMBL" id="LAZR01040787">
    <property type="protein sequence ID" value="KKL13612.1"/>
    <property type="molecule type" value="Genomic_DNA"/>
</dbReference>
<reference evidence="1" key="1">
    <citation type="journal article" date="2015" name="Nature">
        <title>Complex archaea that bridge the gap between prokaryotes and eukaryotes.</title>
        <authorList>
            <person name="Spang A."/>
            <person name="Saw J.H."/>
            <person name="Jorgensen S.L."/>
            <person name="Zaremba-Niedzwiedzka K."/>
            <person name="Martijn J."/>
            <person name="Lind A.E."/>
            <person name="van Eijk R."/>
            <person name="Schleper C."/>
            <person name="Guy L."/>
            <person name="Ettema T.J."/>
        </authorList>
    </citation>
    <scope>NUCLEOTIDE SEQUENCE</scope>
</reference>
<evidence type="ECO:0000313" key="1">
    <source>
        <dbReference type="EMBL" id="KKL13612.1"/>
    </source>
</evidence>